<keyword evidence="21" id="KW-1185">Reference proteome</keyword>
<keyword evidence="7 19" id="KW-0812">Transmembrane</keyword>
<dbReference type="EMBL" id="UYWW01012153">
    <property type="protein sequence ID" value="VDM18923.1"/>
    <property type="molecule type" value="Genomic_DNA"/>
</dbReference>
<organism evidence="20 21">
    <name type="scientific">Wuchereria bancrofti</name>
    <dbReference type="NCBI Taxonomy" id="6293"/>
    <lineage>
        <taxon>Eukaryota</taxon>
        <taxon>Metazoa</taxon>
        <taxon>Ecdysozoa</taxon>
        <taxon>Nematoda</taxon>
        <taxon>Chromadorea</taxon>
        <taxon>Rhabditida</taxon>
        <taxon>Spirurina</taxon>
        <taxon>Spiruromorpha</taxon>
        <taxon>Filarioidea</taxon>
        <taxon>Onchocercidae</taxon>
        <taxon>Wuchereria</taxon>
    </lineage>
</organism>
<dbReference type="GO" id="GO:0071617">
    <property type="term" value="F:lysophospholipid acyltransferase activity"/>
    <property type="evidence" value="ECO:0007669"/>
    <property type="project" value="TreeGrafter"/>
</dbReference>
<dbReference type="Pfam" id="PF03062">
    <property type="entry name" value="MBOAT"/>
    <property type="match status" value="1"/>
</dbReference>
<evidence type="ECO:0000256" key="11">
    <source>
        <dbReference type="ARBA" id="ARBA00023136"/>
    </source>
</evidence>
<keyword evidence="6" id="KW-0808">Transferase</keyword>
<evidence type="ECO:0000256" key="15">
    <source>
        <dbReference type="ARBA" id="ARBA00025707"/>
    </source>
</evidence>
<dbReference type="OrthoDB" id="5974730at2759"/>
<dbReference type="AlphaFoldDB" id="A0A3P7EC96"/>
<evidence type="ECO:0000256" key="19">
    <source>
        <dbReference type="SAM" id="Phobius"/>
    </source>
</evidence>
<protein>
    <recommendedName>
        <fullName evidence="18">Lysophospholipid acyltransferase 5</fullName>
        <ecNumber evidence="16">2.3.1.23</ecNumber>
        <ecNumber evidence="17">2.3.1.n6</ecNumber>
    </recommendedName>
</protein>
<evidence type="ECO:0000256" key="10">
    <source>
        <dbReference type="ARBA" id="ARBA00023098"/>
    </source>
</evidence>
<feature type="transmembrane region" description="Helical" evidence="19">
    <location>
        <begin position="461"/>
        <end position="482"/>
    </location>
</feature>
<dbReference type="InterPro" id="IPR049941">
    <property type="entry name" value="LPLAT_7/PORCN-like"/>
</dbReference>
<evidence type="ECO:0000256" key="4">
    <source>
        <dbReference type="ARBA" id="ARBA00010323"/>
    </source>
</evidence>
<dbReference type="PANTHER" id="PTHR13906">
    <property type="entry name" value="PORCUPINE"/>
    <property type="match status" value="1"/>
</dbReference>
<evidence type="ECO:0000256" key="2">
    <source>
        <dbReference type="ARBA" id="ARBA00004240"/>
    </source>
</evidence>
<evidence type="ECO:0000256" key="5">
    <source>
        <dbReference type="ARBA" id="ARBA00022516"/>
    </source>
</evidence>
<comment type="similarity">
    <text evidence="4">Belongs to the membrane-bound acyltransferase family.</text>
</comment>
<feature type="transmembrane region" description="Helical" evidence="19">
    <location>
        <begin position="266"/>
        <end position="287"/>
    </location>
</feature>
<evidence type="ECO:0000256" key="14">
    <source>
        <dbReference type="ARBA" id="ARBA00023315"/>
    </source>
</evidence>
<comment type="pathway">
    <text evidence="15">Phospholipid metabolism.</text>
</comment>
<sequence length="525" mass="60531">MAYGVTLEIERKIDRRGWEEKRGSEMRGGVGALMRCVHAGFGVSVVDLKGVKETGSKCLFSLRVFMCKMKETMGILSALSAAVHVREDGLVLFVTILAGYPLAAVHRSIFYNKSPVVQHVYFVVAGAAVLHSILSILLAYGIVTYFPGQKVSILLAHIAFLGHLLIGYSYSETDNYDINWTTSFCMMTLRFIGLVMDVYDGHKPASELEAYQKQTAIRKPPNLLEIAAFGYFFCGTFIGPFFSLSRFRSFVFGEFLDSNKEVRVSGFMPSLGRFVAACFYVIIHHWGTLWIPNEYFNSPQFFALSFPWKVIWVVLWFRLTMCRYVSVWLFTEGAAILAGIAYNGKDSKGNDRWDGVRDIHIIRWEFGLDFQSVIDSFNVGTNTFAKNYLYRRLQWLGSQTYSHIITLVYLAIWHGYHLGYFILFFLEFACVLAQKQFYLLLSKSPKLSHYLAQPYMLPLKFIFGRIVINVSMGVGFLTFGLIKTRYWIRKIKYLKRSFQPLLSLYCFTHIFFIFIWPFFYRYLLT</sequence>
<evidence type="ECO:0000256" key="18">
    <source>
        <dbReference type="ARBA" id="ARBA00039721"/>
    </source>
</evidence>
<keyword evidence="5" id="KW-0444">Lipid biosynthesis</keyword>
<keyword evidence="12" id="KW-0594">Phospholipid biosynthesis</keyword>
<keyword evidence="13" id="KW-1208">Phospholipid metabolism</keyword>
<evidence type="ECO:0000256" key="16">
    <source>
        <dbReference type="ARBA" id="ARBA00026120"/>
    </source>
</evidence>
<evidence type="ECO:0000256" key="13">
    <source>
        <dbReference type="ARBA" id="ARBA00023264"/>
    </source>
</evidence>
<dbReference type="GO" id="GO:0005783">
    <property type="term" value="C:endoplasmic reticulum"/>
    <property type="evidence" value="ECO:0007669"/>
    <property type="project" value="UniProtKB-SubCell"/>
</dbReference>
<dbReference type="GO" id="GO:0047184">
    <property type="term" value="F:1-acylglycerophosphocholine O-acyltransferase activity"/>
    <property type="evidence" value="ECO:0007669"/>
    <property type="project" value="UniProtKB-EC"/>
</dbReference>
<feature type="transmembrane region" description="Helical" evidence="19">
    <location>
        <begin position="153"/>
        <end position="171"/>
    </location>
</feature>
<dbReference type="FunCoup" id="A0A3P7EC96">
    <property type="interactions" value="1399"/>
</dbReference>
<dbReference type="OMA" id="PEWHEFL"/>
<reference evidence="20 21" key="1">
    <citation type="submission" date="2018-11" db="EMBL/GenBank/DDBJ databases">
        <authorList>
            <consortium name="Pathogen Informatics"/>
        </authorList>
    </citation>
    <scope>NUCLEOTIDE SEQUENCE [LARGE SCALE GENOMIC DNA]</scope>
</reference>
<dbReference type="GO" id="GO:0016020">
    <property type="term" value="C:membrane"/>
    <property type="evidence" value="ECO:0007669"/>
    <property type="project" value="UniProtKB-SubCell"/>
</dbReference>
<dbReference type="InterPro" id="IPR004299">
    <property type="entry name" value="MBOAT_fam"/>
</dbReference>
<feature type="transmembrane region" description="Helical" evidence="19">
    <location>
        <begin position="502"/>
        <end position="523"/>
    </location>
</feature>
<dbReference type="InParanoid" id="A0A3P7EC96"/>
<feature type="transmembrane region" description="Helical" evidence="19">
    <location>
        <begin position="299"/>
        <end position="317"/>
    </location>
</feature>
<accession>A0A3P7EC96</accession>
<feature type="transmembrane region" description="Helical" evidence="19">
    <location>
        <begin position="420"/>
        <end position="441"/>
    </location>
</feature>
<feature type="transmembrane region" description="Helical" evidence="19">
    <location>
        <begin position="393"/>
        <end position="413"/>
    </location>
</feature>
<name>A0A3P7EC96_WUCBA</name>
<evidence type="ECO:0000256" key="7">
    <source>
        <dbReference type="ARBA" id="ARBA00022692"/>
    </source>
</evidence>
<evidence type="ECO:0000256" key="12">
    <source>
        <dbReference type="ARBA" id="ARBA00023209"/>
    </source>
</evidence>
<evidence type="ECO:0000256" key="6">
    <source>
        <dbReference type="ARBA" id="ARBA00022679"/>
    </source>
</evidence>
<keyword evidence="10" id="KW-0443">Lipid metabolism</keyword>
<keyword evidence="14" id="KW-0012">Acyltransferase</keyword>
<dbReference type="EC" id="2.3.1.n6" evidence="17"/>
<evidence type="ECO:0000313" key="21">
    <source>
        <dbReference type="Proteomes" id="UP000270924"/>
    </source>
</evidence>
<evidence type="ECO:0000313" key="20">
    <source>
        <dbReference type="EMBL" id="VDM18923.1"/>
    </source>
</evidence>
<keyword evidence="11 19" id="KW-0472">Membrane</keyword>
<feature type="transmembrane region" description="Helical" evidence="19">
    <location>
        <begin position="90"/>
        <end position="109"/>
    </location>
</feature>
<dbReference type="Proteomes" id="UP000270924">
    <property type="component" value="Unassembled WGS sequence"/>
</dbReference>
<evidence type="ECO:0000256" key="17">
    <source>
        <dbReference type="ARBA" id="ARBA00038923"/>
    </source>
</evidence>
<evidence type="ECO:0000256" key="8">
    <source>
        <dbReference type="ARBA" id="ARBA00022824"/>
    </source>
</evidence>
<comment type="pathway">
    <text evidence="3">Lipid metabolism; phospholipid metabolism.</text>
</comment>
<dbReference type="GO" id="GO:0030258">
    <property type="term" value="P:lipid modification"/>
    <property type="evidence" value="ECO:0007669"/>
    <property type="project" value="TreeGrafter"/>
</dbReference>
<comment type="subcellular location">
    <subcellularLocation>
        <location evidence="2">Endoplasmic reticulum</location>
    </subcellularLocation>
    <subcellularLocation>
        <location evidence="1">Membrane</location>
        <topology evidence="1">Multi-pass membrane protein</topology>
    </subcellularLocation>
</comment>
<keyword evidence="9 19" id="KW-1133">Transmembrane helix</keyword>
<evidence type="ECO:0000256" key="9">
    <source>
        <dbReference type="ARBA" id="ARBA00022989"/>
    </source>
</evidence>
<dbReference type="GO" id="GO:0006656">
    <property type="term" value="P:phosphatidylcholine biosynthetic process"/>
    <property type="evidence" value="ECO:0007669"/>
    <property type="project" value="TreeGrafter"/>
</dbReference>
<dbReference type="EC" id="2.3.1.23" evidence="16"/>
<gene>
    <name evidence="20" type="ORF">WBA_LOCUS10206</name>
</gene>
<feature type="transmembrane region" description="Helical" evidence="19">
    <location>
        <begin position="226"/>
        <end position="245"/>
    </location>
</feature>
<feature type="transmembrane region" description="Helical" evidence="19">
    <location>
        <begin position="324"/>
        <end position="342"/>
    </location>
</feature>
<keyword evidence="8" id="KW-0256">Endoplasmic reticulum</keyword>
<proteinExistence type="inferred from homology"/>
<dbReference type="PANTHER" id="PTHR13906:SF14">
    <property type="entry name" value="LYSOPHOSPHOLIPID ACYLTRANSFERASE 5"/>
    <property type="match status" value="1"/>
</dbReference>
<evidence type="ECO:0000256" key="3">
    <source>
        <dbReference type="ARBA" id="ARBA00005074"/>
    </source>
</evidence>
<feature type="transmembrane region" description="Helical" evidence="19">
    <location>
        <begin position="121"/>
        <end position="146"/>
    </location>
</feature>
<evidence type="ECO:0000256" key="1">
    <source>
        <dbReference type="ARBA" id="ARBA00004141"/>
    </source>
</evidence>